<proteinExistence type="predicted"/>
<reference evidence="1" key="1">
    <citation type="journal article" date="2021" name="PeerJ">
        <title>Extensive microbial diversity within the chicken gut microbiome revealed by metagenomics and culture.</title>
        <authorList>
            <person name="Gilroy R."/>
            <person name="Ravi A."/>
            <person name="Getino M."/>
            <person name="Pursley I."/>
            <person name="Horton D.L."/>
            <person name="Alikhan N.F."/>
            <person name="Baker D."/>
            <person name="Gharbi K."/>
            <person name="Hall N."/>
            <person name="Watson M."/>
            <person name="Adriaenssens E.M."/>
            <person name="Foster-Nyarko E."/>
            <person name="Jarju S."/>
            <person name="Secka A."/>
            <person name="Antonio M."/>
            <person name="Oren A."/>
            <person name="Chaudhuri R.R."/>
            <person name="La Ragione R."/>
            <person name="Hildebrand F."/>
            <person name="Pallen M.J."/>
        </authorList>
    </citation>
    <scope>NUCLEOTIDE SEQUENCE</scope>
    <source>
        <strain evidence="1">5032</strain>
    </source>
</reference>
<evidence type="ECO:0000313" key="1">
    <source>
        <dbReference type="EMBL" id="HJA79638.1"/>
    </source>
</evidence>
<keyword evidence="1" id="KW-0648">Protein biosynthesis</keyword>
<dbReference type="AlphaFoldDB" id="A0A9D2HQE1"/>
<keyword evidence="1" id="KW-0396">Initiation factor</keyword>
<organism evidence="1 2">
    <name type="scientific">Candidatus Desulfovibrio intestinavium</name>
    <dbReference type="NCBI Taxonomy" id="2838534"/>
    <lineage>
        <taxon>Bacteria</taxon>
        <taxon>Pseudomonadati</taxon>
        <taxon>Thermodesulfobacteriota</taxon>
        <taxon>Desulfovibrionia</taxon>
        <taxon>Desulfovibrionales</taxon>
        <taxon>Desulfovibrionaceae</taxon>
        <taxon>Desulfovibrio</taxon>
    </lineage>
</organism>
<dbReference type="InterPro" id="IPR016181">
    <property type="entry name" value="Acyl_CoA_acyltransferase"/>
</dbReference>
<dbReference type="SUPFAM" id="SSF55729">
    <property type="entry name" value="Acyl-CoA N-acyltransferases (Nat)"/>
    <property type="match status" value="1"/>
</dbReference>
<sequence length="294" mass="32238">MTTDWQTFSLSALVPEQLTHYVGSLSAMRPVRAGDCLGWQYGSRLVLAAFPLTEPPFGPAEEAVVEEAAARAVSLPGVRHLVVLAPFRPAAVPPTAHCHEDAWWSVPLPVPTPRGKLGNLLRRARRDVRIEQHGAEGWTDEHERLVREAVQRLEAAPGDRALSEASAQLFGGIGAYLRQAGDRARCYAARLVRDDRLCALAVGDHAAYATAFYLFAFRSPEAPPGTADALLHALMEEAARRGQRRCNLGLGVHPGIRFFKRKWGAEPWLPQVECAWDIAPARRPSLLARLLGKA</sequence>
<name>A0A9D2HQE1_9BACT</name>
<accession>A0A9D2HQE1</accession>
<gene>
    <name evidence="1" type="ORF">H9784_08770</name>
</gene>
<dbReference type="Proteomes" id="UP000823821">
    <property type="component" value="Unassembled WGS sequence"/>
</dbReference>
<reference evidence="1" key="2">
    <citation type="submission" date="2021-04" db="EMBL/GenBank/DDBJ databases">
        <authorList>
            <person name="Gilroy R."/>
        </authorList>
    </citation>
    <scope>NUCLEOTIDE SEQUENCE</scope>
    <source>
        <strain evidence="1">5032</strain>
    </source>
</reference>
<comment type="caution">
    <text evidence="1">The sequence shown here is derived from an EMBL/GenBank/DDBJ whole genome shotgun (WGS) entry which is preliminary data.</text>
</comment>
<dbReference type="Gene3D" id="3.40.630.30">
    <property type="match status" value="1"/>
</dbReference>
<protein>
    <submittedName>
        <fullName evidence="1">Translation initiation factor IF-2</fullName>
    </submittedName>
</protein>
<dbReference type="GO" id="GO:0003743">
    <property type="term" value="F:translation initiation factor activity"/>
    <property type="evidence" value="ECO:0007669"/>
    <property type="project" value="UniProtKB-KW"/>
</dbReference>
<evidence type="ECO:0000313" key="2">
    <source>
        <dbReference type="Proteomes" id="UP000823821"/>
    </source>
</evidence>
<dbReference type="EMBL" id="DWZD01000047">
    <property type="protein sequence ID" value="HJA79638.1"/>
    <property type="molecule type" value="Genomic_DNA"/>
</dbReference>